<accession>X0VW91</accession>
<dbReference type="EMBL" id="BARS01039753">
    <property type="protein sequence ID" value="GAG22545.1"/>
    <property type="molecule type" value="Genomic_DNA"/>
</dbReference>
<dbReference type="AlphaFoldDB" id="X0VW91"/>
<feature type="non-terminal residue" evidence="1">
    <location>
        <position position="107"/>
    </location>
</feature>
<sequence>MNPLIEAIKVTVGNCPLIPWTLYDTMAPAGPGGGADIYPYLVLTVLDLPDESNWVNSAEMFSFRVDVLTGKDRGSERSSGRFVGTISRYVLRCLDGQRVVDLTGVYQ</sequence>
<gene>
    <name evidence="1" type="ORF">S01H1_60684</name>
</gene>
<organism evidence="1">
    <name type="scientific">marine sediment metagenome</name>
    <dbReference type="NCBI Taxonomy" id="412755"/>
    <lineage>
        <taxon>unclassified sequences</taxon>
        <taxon>metagenomes</taxon>
        <taxon>ecological metagenomes</taxon>
    </lineage>
</organism>
<reference evidence="1" key="1">
    <citation type="journal article" date="2014" name="Front. Microbiol.">
        <title>High frequency of phylogenetically diverse reductive dehalogenase-homologous genes in deep subseafloor sedimentary metagenomes.</title>
        <authorList>
            <person name="Kawai M."/>
            <person name="Futagami T."/>
            <person name="Toyoda A."/>
            <person name="Takaki Y."/>
            <person name="Nishi S."/>
            <person name="Hori S."/>
            <person name="Arai W."/>
            <person name="Tsubouchi T."/>
            <person name="Morono Y."/>
            <person name="Uchiyama I."/>
            <person name="Ito T."/>
            <person name="Fujiyama A."/>
            <person name="Inagaki F."/>
            <person name="Takami H."/>
        </authorList>
    </citation>
    <scope>NUCLEOTIDE SEQUENCE</scope>
    <source>
        <strain evidence="1">Expedition CK06-06</strain>
    </source>
</reference>
<comment type="caution">
    <text evidence="1">The sequence shown here is derived from an EMBL/GenBank/DDBJ whole genome shotgun (WGS) entry which is preliminary data.</text>
</comment>
<evidence type="ECO:0000313" key="1">
    <source>
        <dbReference type="EMBL" id="GAG22545.1"/>
    </source>
</evidence>
<name>X0VW91_9ZZZZ</name>
<proteinExistence type="predicted"/>
<protein>
    <submittedName>
        <fullName evidence="1">Uncharacterized protein</fullName>
    </submittedName>
</protein>